<accession>I2H7N2</accession>
<proteinExistence type="predicted"/>
<feature type="compositionally biased region" description="Polar residues" evidence="1">
    <location>
        <begin position="13"/>
        <end position="34"/>
    </location>
</feature>
<reference evidence="3 4" key="1">
    <citation type="journal article" date="2011" name="Proc. Natl. Acad. Sci. U.S.A.">
        <title>Evolutionary erosion of yeast sex chromosomes by mating-type switching accidents.</title>
        <authorList>
            <person name="Gordon J.L."/>
            <person name="Armisen D."/>
            <person name="Proux-Wera E."/>
            <person name="Oheigeartaigh S.S."/>
            <person name="Byrne K.P."/>
            <person name="Wolfe K.H."/>
        </authorList>
    </citation>
    <scope>NUCLEOTIDE SEQUENCE [LARGE SCALE GENOMIC DNA]</scope>
    <source>
        <strain evidence="4">ATCC 34711 / CBS 6284 / DSM 70876 / NBRC 10599 / NRRL Y-10934 / UCD 77-7</strain>
    </source>
</reference>
<organism evidence="3 4">
    <name type="scientific">Henningerozyma blattae (strain ATCC 34711 / CBS 6284 / DSM 70876 / NBRC 10599 / NRRL Y-10934 / UCD 77-7)</name>
    <name type="common">Yeast</name>
    <name type="synonym">Tetrapisispora blattae</name>
    <dbReference type="NCBI Taxonomy" id="1071380"/>
    <lineage>
        <taxon>Eukaryota</taxon>
        <taxon>Fungi</taxon>
        <taxon>Dikarya</taxon>
        <taxon>Ascomycota</taxon>
        <taxon>Saccharomycotina</taxon>
        <taxon>Saccharomycetes</taxon>
        <taxon>Saccharomycetales</taxon>
        <taxon>Saccharomycetaceae</taxon>
        <taxon>Henningerozyma</taxon>
    </lineage>
</organism>
<dbReference type="PANTHER" id="PTHR21148">
    <property type="entry name" value="THIOREDOXIN DOMAIN-CONTAINING PROTEIN 9"/>
    <property type="match status" value="1"/>
</dbReference>
<dbReference type="Gene3D" id="3.40.30.10">
    <property type="entry name" value="Glutaredoxin"/>
    <property type="match status" value="1"/>
</dbReference>
<dbReference type="GO" id="GO:0006457">
    <property type="term" value="P:protein folding"/>
    <property type="evidence" value="ECO:0007669"/>
    <property type="project" value="EnsemblFungi"/>
</dbReference>
<dbReference type="InterPro" id="IPR013766">
    <property type="entry name" value="Thioredoxin_domain"/>
</dbReference>
<name>I2H7N2_HENB6</name>
<feature type="region of interest" description="Disordered" evidence="1">
    <location>
        <begin position="1"/>
        <end position="52"/>
    </location>
</feature>
<dbReference type="SUPFAM" id="SSF52833">
    <property type="entry name" value="Thioredoxin-like"/>
    <property type="match status" value="1"/>
</dbReference>
<evidence type="ECO:0000313" key="3">
    <source>
        <dbReference type="EMBL" id="CCH62384.1"/>
    </source>
</evidence>
<dbReference type="RefSeq" id="XP_004181903.1">
    <property type="nucleotide sequence ID" value="XM_004181855.1"/>
</dbReference>
<feature type="compositionally biased region" description="Acidic residues" evidence="1">
    <location>
        <begin position="38"/>
        <end position="52"/>
    </location>
</feature>
<dbReference type="OrthoDB" id="10257948at2759"/>
<dbReference type="GO" id="GO:0031683">
    <property type="term" value="F:G-protein beta/gamma-subunit complex binding"/>
    <property type="evidence" value="ECO:0007669"/>
    <property type="project" value="EnsemblFungi"/>
</dbReference>
<dbReference type="EMBL" id="HE806323">
    <property type="protein sequence ID" value="CCH62384.1"/>
    <property type="molecule type" value="Genomic_DNA"/>
</dbReference>
<dbReference type="eggNOG" id="KOG1672">
    <property type="taxonomic scope" value="Eukaryota"/>
</dbReference>
<dbReference type="OMA" id="IDQEMNK"/>
<dbReference type="InParanoid" id="I2H7N2"/>
<dbReference type="GeneID" id="14497541"/>
<gene>
    <name evidence="3" type="primary">TBLA0H00960</name>
    <name evidence="3" type="ORF">TBLA_0H00960</name>
</gene>
<dbReference type="Pfam" id="PF00085">
    <property type="entry name" value="Thioredoxin"/>
    <property type="match status" value="1"/>
</dbReference>
<dbReference type="GO" id="GO:0045944">
    <property type="term" value="P:positive regulation of transcription by RNA polymerase II"/>
    <property type="evidence" value="ECO:0007669"/>
    <property type="project" value="EnsemblFungi"/>
</dbReference>
<feature type="domain" description="Thioredoxin" evidence="2">
    <location>
        <begin position="114"/>
        <end position="191"/>
    </location>
</feature>
<dbReference type="GO" id="GO:0071444">
    <property type="term" value="P:cellular response to pheromone"/>
    <property type="evidence" value="ECO:0007669"/>
    <property type="project" value="EnsemblFungi"/>
</dbReference>
<evidence type="ECO:0000313" key="4">
    <source>
        <dbReference type="Proteomes" id="UP000002866"/>
    </source>
</evidence>
<dbReference type="AlphaFoldDB" id="I2H7N2"/>
<dbReference type="KEGG" id="tbl:TBLA_0H00960"/>
<keyword evidence="4" id="KW-1185">Reference proteome</keyword>
<sequence length="226" mass="25722">MASNINRFEGNLAGSNDSTANVSTNSYINSQESRPSNDEDDNGTDSSEDIDELLEDLAKGDSLEYSLYEQKRKEEWANYLKQASENARRKDEGYGKIKIFTKESELMRAISENNIENSQNSRIILNFSMESFSRCKFMDESLDSIAPNYMTTRFFKVNPVVCPFLVERLNIRVLPCLVVYVNGKEKDRIIGFEGLLNPNSSTTESFPIKNLETRLIKNGVLNKPKI</sequence>
<evidence type="ECO:0000256" key="1">
    <source>
        <dbReference type="SAM" id="MobiDB-lite"/>
    </source>
</evidence>
<dbReference type="InterPro" id="IPR036249">
    <property type="entry name" value="Thioredoxin-like_sf"/>
</dbReference>
<dbReference type="FunCoup" id="I2H7N2">
    <property type="interactions" value="771"/>
</dbReference>
<protein>
    <recommendedName>
        <fullName evidence="2">Thioredoxin domain-containing protein</fullName>
    </recommendedName>
</protein>
<dbReference type="STRING" id="1071380.I2H7N2"/>
<dbReference type="Proteomes" id="UP000002866">
    <property type="component" value="Chromosome 8"/>
</dbReference>
<evidence type="ECO:0000259" key="2">
    <source>
        <dbReference type="Pfam" id="PF00085"/>
    </source>
</evidence>
<dbReference type="HOGENOM" id="CLU_072378_0_0_1"/>